<evidence type="ECO:0000256" key="1">
    <source>
        <dbReference type="SAM" id="MobiDB-lite"/>
    </source>
</evidence>
<dbReference type="PANTHER" id="PTHR23186">
    <property type="entry name" value="RETINOIC ACID-INDUCED PROTEIN 2"/>
    <property type="match status" value="1"/>
</dbReference>
<feature type="compositionally biased region" description="Basic and acidic residues" evidence="1">
    <location>
        <begin position="62"/>
        <end position="71"/>
    </location>
</feature>
<comment type="caution">
    <text evidence="2">The sequence shown here is derived from an EMBL/GenBank/DDBJ whole genome shotgun (WGS) entry which is preliminary data.</text>
</comment>
<feature type="non-terminal residue" evidence="2">
    <location>
        <position position="395"/>
    </location>
</feature>
<organism evidence="2 3">
    <name type="scientific">Aphis glycines</name>
    <name type="common">Soybean aphid</name>
    <dbReference type="NCBI Taxonomy" id="307491"/>
    <lineage>
        <taxon>Eukaryota</taxon>
        <taxon>Metazoa</taxon>
        <taxon>Ecdysozoa</taxon>
        <taxon>Arthropoda</taxon>
        <taxon>Hexapoda</taxon>
        <taxon>Insecta</taxon>
        <taxon>Pterygota</taxon>
        <taxon>Neoptera</taxon>
        <taxon>Paraneoptera</taxon>
        <taxon>Hemiptera</taxon>
        <taxon>Sternorrhyncha</taxon>
        <taxon>Aphidomorpha</taxon>
        <taxon>Aphidoidea</taxon>
        <taxon>Aphididae</taxon>
        <taxon>Aphidini</taxon>
        <taxon>Aphis</taxon>
        <taxon>Aphis</taxon>
    </lineage>
</organism>
<name>A0A6G0TCT4_APHGL</name>
<sequence>MNRNVRKDSDSKGLVKNETPDEEIKEYVKTTMNEMLGWYGYEKINSKDCSLQSMNLVKLREKYRGRSKSTEPETSSDEYNSPQSPTTSNSPVQQMTCGWCDKTLIAKAFTFRTADSNNEKVFCSEQCFSHYRRANFKRNKTCDWCRHLRHTVNCVDFQDGDHQLQFCSDKCLNQYKMNIFCKETQAQLELHPHLQNTSLPENLCKTLEPNLPLITPDLWLRDCHSPPLPDRSPSPQRPHSPPLPGPAVPQLRISSKLFDRQTRKRKRTTVEDTVPPVYPKFPPHAPVYCTPPICRSPAFTQSQSTSSSIPTNADPTPSPLHPLNLPPSLLPPPMILVPYPIMLPIPIPIPIPIPLPFLQKECDKSNTLSSSVKFSSVGGGLGVFTIVFVKPGLLI</sequence>
<feature type="region of interest" description="Disordered" evidence="1">
    <location>
        <begin position="1"/>
        <end position="22"/>
    </location>
</feature>
<feature type="compositionally biased region" description="Pro residues" evidence="1">
    <location>
        <begin position="226"/>
        <end position="247"/>
    </location>
</feature>
<protein>
    <submittedName>
        <fullName evidence="2">Uncharacterized protein</fullName>
    </submittedName>
</protein>
<dbReference type="AlphaFoldDB" id="A0A6G0TCT4"/>
<feature type="compositionally biased region" description="Low complexity" evidence="1">
    <location>
        <begin position="80"/>
        <end position="93"/>
    </location>
</feature>
<feature type="region of interest" description="Disordered" evidence="1">
    <location>
        <begin position="62"/>
        <end position="93"/>
    </location>
</feature>
<dbReference type="GO" id="GO:0005634">
    <property type="term" value="C:nucleus"/>
    <property type="evidence" value="ECO:0007669"/>
    <property type="project" value="TreeGrafter"/>
</dbReference>
<dbReference type="EMBL" id="VYZN01000042">
    <property type="protein sequence ID" value="KAE9530760.1"/>
    <property type="molecule type" value="Genomic_DNA"/>
</dbReference>
<proteinExistence type="predicted"/>
<evidence type="ECO:0000313" key="3">
    <source>
        <dbReference type="Proteomes" id="UP000475862"/>
    </source>
</evidence>
<accession>A0A6G0TCT4</accession>
<feature type="compositionally biased region" description="Basic and acidic residues" evidence="1">
    <location>
        <begin position="1"/>
        <end position="19"/>
    </location>
</feature>
<dbReference type="InterPro" id="IPR026092">
    <property type="entry name" value="RAI2/SOBP"/>
</dbReference>
<reference evidence="2 3" key="1">
    <citation type="submission" date="2019-08" db="EMBL/GenBank/DDBJ databases">
        <title>The genome of the soybean aphid Biotype 1, its phylome, world population structure and adaptation to the North American continent.</title>
        <authorList>
            <person name="Giordano R."/>
            <person name="Donthu R.K."/>
            <person name="Hernandez A.G."/>
            <person name="Wright C.L."/>
            <person name="Zimin A.V."/>
        </authorList>
    </citation>
    <scope>NUCLEOTIDE SEQUENCE [LARGE SCALE GENOMIC DNA]</scope>
    <source>
        <tissue evidence="2">Whole aphids</tissue>
    </source>
</reference>
<dbReference type="OrthoDB" id="6250723at2759"/>
<dbReference type="Pfam" id="PF15279">
    <property type="entry name" value="SOBP"/>
    <property type="match status" value="1"/>
</dbReference>
<dbReference type="Proteomes" id="UP000475862">
    <property type="component" value="Unassembled WGS sequence"/>
</dbReference>
<dbReference type="GO" id="GO:0048513">
    <property type="term" value="P:animal organ development"/>
    <property type="evidence" value="ECO:0007669"/>
    <property type="project" value="TreeGrafter"/>
</dbReference>
<evidence type="ECO:0000313" key="2">
    <source>
        <dbReference type="EMBL" id="KAE9530760.1"/>
    </source>
</evidence>
<gene>
    <name evidence="2" type="ORF">AGLY_011222</name>
</gene>
<dbReference type="PANTHER" id="PTHR23186:SF4">
    <property type="entry name" value="GH22790P"/>
    <property type="match status" value="1"/>
</dbReference>
<feature type="region of interest" description="Disordered" evidence="1">
    <location>
        <begin position="225"/>
        <end position="277"/>
    </location>
</feature>
<feature type="region of interest" description="Disordered" evidence="1">
    <location>
        <begin position="299"/>
        <end position="320"/>
    </location>
</feature>
<keyword evidence="3" id="KW-1185">Reference proteome</keyword>